<proteinExistence type="predicted"/>
<comment type="caution">
    <text evidence="4">The sequence shown here is derived from an EMBL/GenBank/DDBJ whole genome shotgun (WGS) entry which is preliminary data.</text>
</comment>
<dbReference type="PRINTS" id="PR00455">
    <property type="entry name" value="HTHTETR"/>
</dbReference>
<dbReference type="PANTHER" id="PTHR30055">
    <property type="entry name" value="HTH-TYPE TRANSCRIPTIONAL REGULATOR RUTR"/>
    <property type="match status" value="1"/>
</dbReference>
<dbReference type="GO" id="GO:0000976">
    <property type="term" value="F:transcription cis-regulatory region binding"/>
    <property type="evidence" value="ECO:0007669"/>
    <property type="project" value="TreeGrafter"/>
</dbReference>
<dbReference type="InterPro" id="IPR050109">
    <property type="entry name" value="HTH-type_TetR-like_transc_reg"/>
</dbReference>
<feature type="domain" description="HTH tetR-type" evidence="3">
    <location>
        <begin position="4"/>
        <end position="63"/>
    </location>
</feature>
<keyword evidence="5" id="KW-1185">Reference proteome</keyword>
<evidence type="ECO:0000256" key="1">
    <source>
        <dbReference type="ARBA" id="ARBA00023125"/>
    </source>
</evidence>
<name>A0A967KFS2_9PROT</name>
<dbReference type="GO" id="GO:0003700">
    <property type="term" value="F:DNA-binding transcription factor activity"/>
    <property type="evidence" value="ECO:0007669"/>
    <property type="project" value="TreeGrafter"/>
</dbReference>
<gene>
    <name evidence="4" type="ORF">HBA54_23290</name>
</gene>
<reference evidence="4" key="1">
    <citation type="submission" date="2020-03" db="EMBL/GenBank/DDBJ databases">
        <title>Genome of Pelagibius litoralis DSM 21314T.</title>
        <authorList>
            <person name="Wang G."/>
        </authorList>
    </citation>
    <scope>NUCLEOTIDE SEQUENCE</scope>
    <source>
        <strain evidence="4">DSM 21314</strain>
    </source>
</reference>
<accession>A0A967KFS2</accession>
<dbReference type="InterPro" id="IPR001647">
    <property type="entry name" value="HTH_TetR"/>
</dbReference>
<feature type="DNA-binding region" description="H-T-H motif" evidence="2">
    <location>
        <begin position="26"/>
        <end position="45"/>
    </location>
</feature>
<dbReference type="Pfam" id="PF00440">
    <property type="entry name" value="TetR_N"/>
    <property type="match status" value="1"/>
</dbReference>
<sequence>MNPDAREAHIVAEAVLFFAEHGFEGKTRDLAKRIGITQPLLYRYFPSKESLIERVYQEVYVQRWNPAWEDLITDRRAPLPDRLCRFYKEYSRAVYDYVWVRMFVYSGLKGVDINDRYLRGIKEKVLRPVCGELRHANGLPTPGAVPIGEQELELAWGLHGSFFYRAIRRYIYNLTTTADSDTAIENEVRVFLSGVGPVQRQLVEAQDKQDS</sequence>
<evidence type="ECO:0000313" key="4">
    <source>
        <dbReference type="EMBL" id="NIA71520.1"/>
    </source>
</evidence>
<dbReference type="PANTHER" id="PTHR30055:SF181">
    <property type="entry name" value="BLR6905 PROTEIN"/>
    <property type="match status" value="1"/>
</dbReference>
<dbReference type="Gene3D" id="1.10.357.10">
    <property type="entry name" value="Tetracycline Repressor, domain 2"/>
    <property type="match status" value="1"/>
</dbReference>
<dbReference type="PROSITE" id="PS50977">
    <property type="entry name" value="HTH_TETR_2"/>
    <property type="match status" value="1"/>
</dbReference>
<organism evidence="4 5">
    <name type="scientific">Pelagibius litoralis</name>
    <dbReference type="NCBI Taxonomy" id="374515"/>
    <lineage>
        <taxon>Bacteria</taxon>
        <taxon>Pseudomonadati</taxon>
        <taxon>Pseudomonadota</taxon>
        <taxon>Alphaproteobacteria</taxon>
        <taxon>Rhodospirillales</taxon>
        <taxon>Rhodovibrionaceae</taxon>
        <taxon>Pelagibius</taxon>
    </lineage>
</organism>
<dbReference type="Proteomes" id="UP000761264">
    <property type="component" value="Unassembled WGS sequence"/>
</dbReference>
<keyword evidence="1 2" id="KW-0238">DNA-binding</keyword>
<evidence type="ECO:0000256" key="2">
    <source>
        <dbReference type="PROSITE-ProRule" id="PRU00335"/>
    </source>
</evidence>
<evidence type="ECO:0000313" key="5">
    <source>
        <dbReference type="Proteomes" id="UP000761264"/>
    </source>
</evidence>
<dbReference type="AlphaFoldDB" id="A0A967KFS2"/>
<dbReference type="EMBL" id="JAAQPH010000023">
    <property type="protein sequence ID" value="NIA71520.1"/>
    <property type="molecule type" value="Genomic_DNA"/>
</dbReference>
<protein>
    <submittedName>
        <fullName evidence="4">TetR/AcrR family transcriptional regulator</fullName>
    </submittedName>
</protein>
<dbReference type="SUPFAM" id="SSF46689">
    <property type="entry name" value="Homeodomain-like"/>
    <property type="match status" value="1"/>
</dbReference>
<evidence type="ECO:0000259" key="3">
    <source>
        <dbReference type="PROSITE" id="PS50977"/>
    </source>
</evidence>
<dbReference type="InterPro" id="IPR009057">
    <property type="entry name" value="Homeodomain-like_sf"/>
</dbReference>